<proteinExistence type="predicted"/>
<protein>
    <submittedName>
        <fullName evidence="1">Uncharacterized protein</fullName>
    </submittedName>
</protein>
<accession>A0A0K8WMC1</accession>
<evidence type="ECO:0000313" key="1">
    <source>
        <dbReference type="EMBL" id="JAI52035.1"/>
    </source>
</evidence>
<dbReference type="EMBL" id="GDHF01000279">
    <property type="protein sequence ID" value="JAI52035.1"/>
    <property type="molecule type" value="Transcribed_RNA"/>
</dbReference>
<dbReference type="AlphaFoldDB" id="A0A0K8WMC1"/>
<gene>
    <name evidence="1" type="ORF">c4_g1_i5</name>
</gene>
<name>A0A0K8WMC1_BACLA</name>
<dbReference type="OrthoDB" id="8064762at2759"/>
<organism evidence="1">
    <name type="scientific">Bactrocera latifrons</name>
    <name type="common">Malaysian fruit fly</name>
    <name type="synonym">Chaetodacus latifrons</name>
    <dbReference type="NCBI Taxonomy" id="174628"/>
    <lineage>
        <taxon>Eukaryota</taxon>
        <taxon>Metazoa</taxon>
        <taxon>Ecdysozoa</taxon>
        <taxon>Arthropoda</taxon>
        <taxon>Hexapoda</taxon>
        <taxon>Insecta</taxon>
        <taxon>Pterygota</taxon>
        <taxon>Neoptera</taxon>
        <taxon>Endopterygota</taxon>
        <taxon>Diptera</taxon>
        <taxon>Brachycera</taxon>
        <taxon>Muscomorpha</taxon>
        <taxon>Tephritoidea</taxon>
        <taxon>Tephritidae</taxon>
        <taxon>Bactrocera</taxon>
        <taxon>Bactrocera</taxon>
    </lineage>
</organism>
<sequence>MNASANNGNINANINTISTPNINTNATITTNAAQQPTSGNAGVPVVTYNGNQYCVITRNDAGAAEKSELLQIHGQFTTDKEGKTNIILMSPVSVPMQMQMHVPMQVEVQNQN</sequence>
<reference evidence="1" key="1">
    <citation type="submission" date="2015-06" db="EMBL/GenBank/DDBJ databases">
        <authorList>
            <person name="Hoefler B.C."/>
            <person name="Straight P.D."/>
        </authorList>
    </citation>
    <scope>NUCLEOTIDE SEQUENCE</scope>
</reference>